<accession>A0A6H2EK84</accession>
<keyword evidence="9" id="KW-1185">Reference proteome</keyword>
<dbReference type="PANTHER" id="PTHR45846">
    <property type="entry name" value="TRNA-DIHYDROURIDINE(47) SYNTHASE [NAD(P)(+)]-LIKE"/>
    <property type="match status" value="1"/>
</dbReference>
<evidence type="ECO:0000259" key="7">
    <source>
        <dbReference type="Pfam" id="PF01207"/>
    </source>
</evidence>
<evidence type="ECO:0000256" key="6">
    <source>
        <dbReference type="ARBA" id="ARBA00023002"/>
    </source>
</evidence>
<keyword evidence="4" id="KW-0819">tRNA processing</keyword>
<keyword evidence="5" id="KW-0521">NADP</keyword>
<dbReference type="NCBIfam" id="TIGR00737">
    <property type="entry name" value="nifR3_yhdG"/>
    <property type="match status" value="1"/>
</dbReference>
<gene>
    <name evidence="8" type="primary">dusB</name>
    <name evidence="8" type="ORF">HC352_03315</name>
</gene>
<dbReference type="Gene3D" id="3.20.20.70">
    <property type="entry name" value="Aldolase class I"/>
    <property type="match status" value="1"/>
</dbReference>
<evidence type="ECO:0000256" key="5">
    <source>
        <dbReference type="ARBA" id="ARBA00022857"/>
    </source>
</evidence>
<dbReference type="EMBL" id="CP050804">
    <property type="protein sequence ID" value="QJC21630.1"/>
    <property type="molecule type" value="Genomic_DNA"/>
</dbReference>
<dbReference type="GO" id="GO:0050660">
    <property type="term" value="F:flavin adenine dinucleotide binding"/>
    <property type="evidence" value="ECO:0007669"/>
    <property type="project" value="InterPro"/>
</dbReference>
<keyword evidence="6" id="KW-0560">Oxidoreductase</keyword>
<dbReference type="Proteomes" id="UP000502298">
    <property type="component" value="Chromosome"/>
</dbReference>
<dbReference type="InterPro" id="IPR024036">
    <property type="entry name" value="tRNA-dHydroUridine_Synthase_C"/>
</dbReference>
<sequence length="407" mass="44603">MTVRIGDISLASPVILAPMAGVTNPPFRQLCREFGEAGARAAGLDIADNGHTNGTESYAGLYVCEMITSRALIEQNRETLTMIQPDPADPVRSIQLYGVEPTSIAAAVEILVRDRWADHIDLNFGCPVPKVTRKGGGSALPWKHNLFSRIVTGAVEAAHRASRDSGRDFTVPVTAKFRIGIDDDHQTFREVAQMSEDAGISGLTLHARTTEQHYSGKARWEFISELKELTTLPVFGNGDVFGVDDAVSMIEMTGADGVSVGRGCQGRPWLFYDLVAASYGSSARYRPSLREVANIIVRHGELSVLHFNDEHRAMRELRKHVGWYLRGFAVGGQMRHQLGLIESVEQLRELLDTLDLDQAYPQAAEGPRGRAGSAKRPHLPEFWLDSHALSAEQEAKIHEAEVNVSGG</sequence>
<organism evidence="8 9">
    <name type="scientific">Arcanobacterium buesumense</name>
    <dbReference type="NCBI Taxonomy" id="2722751"/>
    <lineage>
        <taxon>Bacteria</taxon>
        <taxon>Bacillati</taxon>
        <taxon>Actinomycetota</taxon>
        <taxon>Actinomycetes</taxon>
        <taxon>Actinomycetales</taxon>
        <taxon>Actinomycetaceae</taxon>
        <taxon>Arcanobacterium</taxon>
    </lineage>
</organism>
<name>A0A6H2EK84_9ACTO</name>
<dbReference type="InterPro" id="IPR013785">
    <property type="entry name" value="Aldolase_TIM"/>
</dbReference>
<dbReference type="KEGG" id="arca:HC352_03315"/>
<dbReference type="CDD" id="cd02801">
    <property type="entry name" value="DUS_like_FMN"/>
    <property type="match status" value="1"/>
</dbReference>
<keyword evidence="3" id="KW-0288">FMN</keyword>
<dbReference type="InterPro" id="IPR004652">
    <property type="entry name" value="DusB-like"/>
</dbReference>
<comment type="cofactor">
    <cofactor evidence="1">
        <name>FMN</name>
        <dbReference type="ChEBI" id="CHEBI:58210"/>
    </cofactor>
</comment>
<dbReference type="Pfam" id="PF01207">
    <property type="entry name" value="Dus"/>
    <property type="match status" value="1"/>
</dbReference>
<dbReference type="RefSeq" id="WP_168917570.1">
    <property type="nucleotide sequence ID" value="NZ_CP050804.1"/>
</dbReference>
<proteinExistence type="predicted"/>
<dbReference type="AlphaFoldDB" id="A0A6H2EK84"/>
<dbReference type="Gene3D" id="1.10.1200.80">
    <property type="entry name" value="Putative flavin oxidoreducatase, domain 2"/>
    <property type="match status" value="1"/>
</dbReference>
<dbReference type="SUPFAM" id="SSF51395">
    <property type="entry name" value="FMN-linked oxidoreductases"/>
    <property type="match status" value="1"/>
</dbReference>
<feature type="domain" description="DUS-like FMN-binding" evidence="7">
    <location>
        <begin position="15"/>
        <end position="352"/>
    </location>
</feature>
<dbReference type="InterPro" id="IPR018517">
    <property type="entry name" value="tRNA_hU_synthase_CS"/>
</dbReference>
<evidence type="ECO:0000256" key="3">
    <source>
        <dbReference type="ARBA" id="ARBA00022643"/>
    </source>
</evidence>
<reference evidence="8 9" key="1">
    <citation type="submission" date="2020-03" db="EMBL/GenBank/DDBJ databases">
        <title>Complete genome of Arcanobacterium buesumensis sp. nov. strain 2701.</title>
        <authorList>
            <person name="Borowiak M."/>
            <person name="Alssahen M."/>
            <person name="Laemmler C."/>
            <person name="Malorny B."/>
            <person name="Hassan A."/>
            <person name="Prenger-Berninghoff E."/>
            <person name="Ploetz M."/>
            <person name="Abdulmawjood A."/>
        </authorList>
    </citation>
    <scope>NUCLEOTIDE SEQUENCE [LARGE SCALE GENOMIC DNA]</scope>
    <source>
        <strain evidence="8 9">2701</strain>
    </source>
</reference>
<dbReference type="GO" id="GO:0017150">
    <property type="term" value="F:tRNA dihydrouridine synthase activity"/>
    <property type="evidence" value="ECO:0007669"/>
    <property type="project" value="InterPro"/>
</dbReference>
<evidence type="ECO:0000313" key="8">
    <source>
        <dbReference type="EMBL" id="QJC21630.1"/>
    </source>
</evidence>
<evidence type="ECO:0000256" key="2">
    <source>
        <dbReference type="ARBA" id="ARBA00022630"/>
    </source>
</evidence>
<dbReference type="PANTHER" id="PTHR45846:SF1">
    <property type="entry name" value="TRNA-DIHYDROURIDINE(47) SYNTHASE [NAD(P)(+)]-LIKE"/>
    <property type="match status" value="1"/>
</dbReference>
<evidence type="ECO:0000313" key="9">
    <source>
        <dbReference type="Proteomes" id="UP000502298"/>
    </source>
</evidence>
<evidence type="ECO:0000256" key="1">
    <source>
        <dbReference type="ARBA" id="ARBA00001917"/>
    </source>
</evidence>
<dbReference type="PROSITE" id="PS01136">
    <property type="entry name" value="UPF0034"/>
    <property type="match status" value="1"/>
</dbReference>
<evidence type="ECO:0000256" key="4">
    <source>
        <dbReference type="ARBA" id="ARBA00022694"/>
    </source>
</evidence>
<keyword evidence="2" id="KW-0285">Flavoprotein</keyword>
<protein>
    <submittedName>
        <fullName evidence="8">tRNA dihydrouridine synthase DusB</fullName>
    </submittedName>
</protein>
<dbReference type="GO" id="GO:0003723">
    <property type="term" value="F:RNA binding"/>
    <property type="evidence" value="ECO:0007669"/>
    <property type="project" value="TreeGrafter"/>
</dbReference>
<dbReference type="InterPro" id="IPR035587">
    <property type="entry name" value="DUS-like_FMN-bd"/>
</dbReference>